<evidence type="ECO:0000313" key="2">
    <source>
        <dbReference type="Proteomes" id="UP000002019"/>
    </source>
</evidence>
<accession>B0VIF8</accession>
<dbReference type="EMBL" id="CU466930">
    <property type="protein sequence ID" value="CAO79947.1"/>
    <property type="molecule type" value="Genomic_DNA"/>
</dbReference>
<sequence>MKATRANLLGEFTGHLDGLIYYRSKKNGKLYVRRRFKFKNHPAHPVFTKNIQNIYALSPSEGYKQNLKIYIALFNANLPEGKKPLHTWTNAYTTLMFALQKAFPETVNLGTLTRDQIYSQNLPCKSVKQAVEAGLLPLVETYELLSAEF</sequence>
<dbReference type="AlphaFoldDB" id="B0VIF8"/>
<keyword evidence="2" id="KW-1185">Reference proteome</keyword>
<proteinExistence type="predicted"/>
<reference evidence="1 2" key="1">
    <citation type="journal article" date="2008" name="J. Bacteriol.">
        <title>'Candidatus Cloacamonas acidaminovorans': genome sequence reconstruction provides a first glimpse of a new bacterial division.</title>
        <authorList>
            <person name="Pelletier E."/>
            <person name="Kreimeyer A."/>
            <person name="Bocs S."/>
            <person name="Rouy Z."/>
            <person name="Gyapay G."/>
            <person name="Chouari R."/>
            <person name="Riviere D."/>
            <person name="Ganesan A."/>
            <person name="Daegelen P."/>
            <person name="Sghir A."/>
            <person name="Cohen G.N."/>
            <person name="Medigue C."/>
            <person name="Weissenbach J."/>
            <person name="Le Paslier D."/>
        </authorList>
    </citation>
    <scope>NUCLEOTIDE SEQUENCE [LARGE SCALE GENOMIC DNA]</scope>
    <source>
        <strain evidence="2">Evry</strain>
    </source>
</reference>
<protein>
    <submittedName>
        <fullName evidence="1">Uncharacterized protein</fullName>
    </submittedName>
</protein>
<dbReference type="Proteomes" id="UP000002019">
    <property type="component" value="Chromosome"/>
</dbReference>
<name>B0VIF8_CLOAI</name>
<dbReference type="RefSeq" id="WP_015423808.1">
    <property type="nucleotide sequence ID" value="NC_020449.1"/>
</dbReference>
<dbReference type="KEGG" id="caci:CLOAM0029"/>
<evidence type="ECO:0000313" key="1">
    <source>
        <dbReference type="EMBL" id="CAO79947.1"/>
    </source>
</evidence>
<organism evidence="1 2">
    <name type="scientific">Cloacimonas acidaminovorans (strain Evry)</name>
    <dbReference type="NCBI Taxonomy" id="459349"/>
    <lineage>
        <taxon>Bacteria</taxon>
        <taxon>Pseudomonadati</taxon>
        <taxon>Candidatus Cloacimonadota</taxon>
        <taxon>Candidatus Cloacimonadia</taxon>
        <taxon>Candidatus Cloacimonadales</taxon>
        <taxon>Candidatus Cloacimonadaceae</taxon>
        <taxon>Candidatus Cloacimonas</taxon>
    </lineage>
</organism>
<gene>
    <name evidence="1" type="ordered locus">CLOAM0029</name>
</gene>
<dbReference type="HOGENOM" id="CLU_145276_0_0_0"/>